<dbReference type="InterPro" id="IPR013763">
    <property type="entry name" value="Cyclin-like_dom"/>
</dbReference>
<dbReference type="PANTHER" id="PTHR10026">
    <property type="entry name" value="CYCLIN"/>
    <property type="match status" value="1"/>
</dbReference>
<dbReference type="CDD" id="cd20525">
    <property type="entry name" value="CYCLIN_CCNH_rpt2"/>
    <property type="match status" value="1"/>
</dbReference>
<reference evidence="5" key="1">
    <citation type="journal article" date="2018" name="Nat. Microbiol.">
        <title>Leveraging single-cell genomics to expand the fungal tree of life.</title>
        <authorList>
            <person name="Ahrendt S.R."/>
            <person name="Quandt C.A."/>
            <person name="Ciobanu D."/>
            <person name="Clum A."/>
            <person name="Salamov A."/>
            <person name="Andreopoulos B."/>
            <person name="Cheng J.F."/>
            <person name="Woyke T."/>
            <person name="Pelin A."/>
            <person name="Henrissat B."/>
            <person name="Reynolds N.K."/>
            <person name="Benny G.L."/>
            <person name="Smith M.E."/>
            <person name="James T.Y."/>
            <person name="Grigoriev I.V."/>
        </authorList>
    </citation>
    <scope>NUCLEOTIDE SEQUENCE [LARGE SCALE GENOMIC DNA]</scope>
    <source>
        <strain evidence="5">Baker2002</strain>
    </source>
</reference>
<dbReference type="InterPro" id="IPR043198">
    <property type="entry name" value="Cyclin/Ssn8"/>
</dbReference>
<dbReference type="OrthoDB" id="340962at2759"/>
<feature type="domain" description="Cyclin-like" evidence="3">
    <location>
        <begin position="109"/>
        <end position="191"/>
    </location>
</feature>
<dbReference type="CDD" id="cd20524">
    <property type="entry name" value="CYCLIN_CCNH_rpt1"/>
    <property type="match status" value="1"/>
</dbReference>
<evidence type="ECO:0000259" key="3">
    <source>
        <dbReference type="SMART" id="SM00385"/>
    </source>
</evidence>
<evidence type="ECO:0000313" key="4">
    <source>
        <dbReference type="EMBL" id="RKP29464.1"/>
    </source>
</evidence>
<dbReference type="SMART" id="SM00385">
    <property type="entry name" value="CYCLIN"/>
    <property type="match status" value="1"/>
</dbReference>
<name>A0A4P9Z9L1_9ASCO</name>
<dbReference type="InterPro" id="IPR036915">
    <property type="entry name" value="Cyclin-like_sf"/>
</dbReference>
<dbReference type="Gene3D" id="1.10.472.10">
    <property type="entry name" value="Cyclin-like"/>
    <property type="match status" value="2"/>
</dbReference>
<evidence type="ECO:0000313" key="5">
    <source>
        <dbReference type="Proteomes" id="UP000268321"/>
    </source>
</evidence>
<dbReference type="InterPro" id="IPR006671">
    <property type="entry name" value="Cyclin_N"/>
</dbReference>
<dbReference type="GO" id="GO:0016538">
    <property type="term" value="F:cyclin-dependent protein serine/threonine kinase regulator activity"/>
    <property type="evidence" value="ECO:0007669"/>
    <property type="project" value="InterPro"/>
</dbReference>
<accession>A0A4P9Z9L1</accession>
<organism evidence="4 5">
    <name type="scientific">Metschnikowia bicuspidata</name>
    <dbReference type="NCBI Taxonomy" id="27322"/>
    <lineage>
        <taxon>Eukaryota</taxon>
        <taxon>Fungi</taxon>
        <taxon>Dikarya</taxon>
        <taxon>Ascomycota</taxon>
        <taxon>Saccharomycotina</taxon>
        <taxon>Pichiomycetes</taxon>
        <taxon>Metschnikowiaceae</taxon>
        <taxon>Metschnikowia</taxon>
    </lineage>
</organism>
<evidence type="ECO:0000256" key="1">
    <source>
        <dbReference type="ARBA" id="ARBA00023127"/>
    </source>
</evidence>
<keyword evidence="1 2" id="KW-0195">Cyclin</keyword>
<comment type="similarity">
    <text evidence="2">Belongs to the cyclin family.</text>
</comment>
<gene>
    <name evidence="4" type="ORF">METBISCDRAFT_28215</name>
</gene>
<dbReference type="SUPFAM" id="SSF47954">
    <property type="entry name" value="Cyclin-like"/>
    <property type="match status" value="2"/>
</dbReference>
<dbReference type="EMBL" id="ML004486">
    <property type="protein sequence ID" value="RKP29464.1"/>
    <property type="molecule type" value="Genomic_DNA"/>
</dbReference>
<dbReference type="AlphaFoldDB" id="A0A4P9Z9L1"/>
<proteinExistence type="inferred from homology"/>
<sequence>MSVATESAPRITVTHPGSAKKKFVSSDDLYRRLSQYRLWSFSAEQLAEKRRQANEKGCKSALERFAAAHNTVQAENPAVFESHGAQLTEEMLELISYEEEQIFLRFICLQIIQICTHFNVPTQVRATAISFFRKFYLVHSVMEYRPKNVAYAIVFLAAKLENYFILIESFCARVPKTKPADILALEFVVLQSLQFTLLVHHPHRALWGFFLDFQLVLLHPQPVMYDVSVDTLGRLHDRAKQWLNDHTLVLDAGFLFTPPQIALAAFYDCDKRITDRYLRVKFLEDASGQERSETRSQYELLVKTIRACVDLSRMDVATSREESARIDERCFFILNPQKLLKKKIKALAPQAAQAPPKAP</sequence>
<dbReference type="InterPro" id="IPR031658">
    <property type="entry name" value="Cyclin_C_2"/>
</dbReference>
<dbReference type="Proteomes" id="UP000268321">
    <property type="component" value="Unassembled WGS sequence"/>
</dbReference>
<evidence type="ECO:0000256" key="2">
    <source>
        <dbReference type="RuleBase" id="RU000383"/>
    </source>
</evidence>
<dbReference type="GO" id="GO:0006357">
    <property type="term" value="P:regulation of transcription by RNA polymerase II"/>
    <property type="evidence" value="ECO:0007669"/>
    <property type="project" value="InterPro"/>
</dbReference>
<keyword evidence="5" id="KW-1185">Reference proteome</keyword>
<dbReference type="Pfam" id="PF00134">
    <property type="entry name" value="Cyclin_N"/>
    <property type="match status" value="1"/>
</dbReference>
<dbReference type="Pfam" id="PF16899">
    <property type="entry name" value="Cyclin_C_2"/>
    <property type="match status" value="1"/>
</dbReference>
<protein>
    <submittedName>
        <fullName evidence="4">Cyclin-like protein</fullName>
    </submittedName>
</protein>